<dbReference type="Pfam" id="PF07603">
    <property type="entry name" value="Lcl_C"/>
    <property type="match status" value="1"/>
</dbReference>
<dbReference type="Proteomes" id="UP000002985">
    <property type="component" value="Unassembled WGS sequence"/>
</dbReference>
<accession>I3IKX4</accession>
<gene>
    <name evidence="4" type="ORF">KSU1_C0773</name>
</gene>
<dbReference type="eggNOG" id="COG0515">
    <property type="taxonomic scope" value="Bacteria"/>
</dbReference>
<protein>
    <recommendedName>
        <fullName evidence="3">Lcl C-terminal domain-containing protein</fullName>
    </recommendedName>
</protein>
<dbReference type="AlphaFoldDB" id="I3IKX4"/>
<keyword evidence="2" id="KW-1133">Transmembrane helix</keyword>
<evidence type="ECO:0000259" key="3">
    <source>
        <dbReference type="Pfam" id="PF07603"/>
    </source>
</evidence>
<name>I3IKX4_9BACT</name>
<evidence type="ECO:0000313" key="5">
    <source>
        <dbReference type="Proteomes" id="UP000002985"/>
    </source>
</evidence>
<feature type="region of interest" description="Disordered" evidence="1">
    <location>
        <begin position="1"/>
        <end position="21"/>
    </location>
</feature>
<keyword evidence="5" id="KW-1185">Reference proteome</keyword>
<dbReference type="OrthoDB" id="9793251at2"/>
<evidence type="ECO:0000256" key="2">
    <source>
        <dbReference type="SAM" id="Phobius"/>
    </source>
</evidence>
<evidence type="ECO:0000313" key="4">
    <source>
        <dbReference type="EMBL" id="GAB62369.1"/>
    </source>
</evidence>
<organism evidence="4 5">
    <name type="scientific">Candidatus Jettenia caeni</name>
    <dbReference type="NCBI Taxonomy" id="247490"/>
    <lineage>
        <taxon>Bacteria</taxon>
        <taxon>Pseudomonadati</taxon>
        <taxon>Planctomycetota</taxon>
        <taxon>Candidatus Brocadiia</taxon>
        <taxon>Candidatus Brocadiales</taxon>
        <taxon>Candidatus Brocadiaceae</taxon>
        <taxon>Candidatus Jettenia</taxon>
    </lineage>
</organism>
<dbReference type="STRING" id="247490.KSU1_C0773"/>
<dbReference type="EMBL" id="BAFH01000003">
    <property type="protein sequence ID" value="GAB62369.1"/>
    <property type="molecule type" value="Genomic_DNA"/>
</dbReference>
<keyword evidence="2" id="KW-0472">Membrane</keyword>
<feature type="domain" description="Lcl C-terminal" evidence="3">
    <location>
        <begin position="119"/>
        <end position="233"/>
    </location>
</feature>
<dbReference type="InterPro" id="IPR011460">
    <property type="entry name" value="Lcl_C"/>
</dbReference>
<feature type="transmembrane region" description="Helical" evidence="2">
    <location>
        <begin position="27"/>
        <end position="46"/>
    </location>
</feature>
<proteinExistence type="predicted"/>
<comment type="caution">
    <text evidence="4">The sequence shown here is derived from an EMBL/GenBank/DDBJ whole genome shotgun (WGS) entry which is preliminary data.</text>
</comment>
<evidence type="ECO:0000256" key="1">
    <source>
        <dbReference type="SAM" id="MobiDB-lite"/>
    </source>
</evidence>
<reference evidence="4 5" key="1">
    <citation type="journal article" date="2012" name="FEBS Lett.">
        <title>Anammox organism KSU-1 expresses a NirK-type copper-containing nitrite reductase instead of a NirS-type with cytochrome cd1.</title>
        <authorList>
            <person name="Hira D."/>
            <person name="Toh H."/>
            <person name="Migita C.T."/>
            <person name="Okubo H."/>
            <person name="Nishiyama T."/>
            <person name="Hattori M."/>
            <person name="Furukawa K."/>
            <person name="Fujii T."/>
        </authorList>
    </citation>
    <scope>NUCLEOTIDE SEQUENCE [LARGE SCALE GENOMIC DNA]</scope>
</reference>
<sequence length="233" mass="26926">MKKEYKQDIPNQEKPQHGSTNRKRNRLLYLLLGIPIPIIIGLFVITTGNKEVTVSRLKRTANPENSAIVRTIFRNKPEKGLSPETVQIMLKDTDLFDARRNPSVPGLSHKFEVQNKGTVVYDHASGLMWQQSGSQDDMNYEKAKDYVSKLNSEQFSGYNDWRLPTLEEAMSLMEPTHKNGDLHIDQVFDPYQARIWTSDFRKDSMVWVVRFDSGYCDYAYNDGNINYSVRAVR</sequence>
<keyword evidence="2" id="KW-0812">Transmembrane</keyword>